<evidence type="ECO:0008006" key="3">
    <source>
        <dbReference type="Google" id="ProtNLM"/>
    </source>
</evidence>
<accession>A0A6M2DUI8</accession>
<dbReference type="GO" id="GO:0003682">
    <property type="term" value="F:chromatin binding"/>
    <property type="evidence" value="ECO:0007669"/>
    <property type="project" value="InterPro"/>
</dbReference>
<dbReference type="InterPro" id="IPR015915">
    <property type="entry name" value="Kelch-typ_b-propeller"/>
</dbReference>
<dbReference type="SMART" id="SM00612">
    <property type="entry name" value="Kelch"/>
    <property type="match status" value="3"/>
</dbReference>
<dbReference type="Pfam" id="PF24681">
    <property type="entry name" value="Kelch_KLHDC2_KLHL20_DRC7"/>
    <property type="match status" value="1"/>
</dbReference>
<dbReference type="AlphaFoldDB" id="A0A6M2DUI8"/>
<keyword evidence="1" id="KW-0880">Kelch repeat</keyword>
<dbReference type="PANTHER" id="PTHR46461">
    <property type="entry name" value="KELCH DOMAIN-CONTAINING PROTEIN 3"/>
    <property type="match status" value="1"/>
</dbReference>
<dbReference type="GO" id="GO:0005737">
    <property type="term" value="C:cytoplasm"/>
    <property type="evidence" value="ECO:0007669"/>
    <property type="project" value="TreeGrafter"/>
</dbReference>
<dbReference type="PANTHER" id="PTHR46461:SF1">
    <property type="entry name" value="KELCH DOMAIN-CONTAINING PROTEIN 3"/>
    <property type="match status" value="1"/>
</dbReference>
<dbReference type="SUPFAM" id="SSF50965">
    <property type="entry name" value="Galactose oxidase, central domain"/>
    <property type="match status" value="1"/>
</dbReference>
<dbReference type="EMBL" id="GIIL01005848">
    <property type="protein sequence ID" value="NOV49574.1"/>
    <property type="molecule type" value="Transcribed_RNA"/>
</dbReference>
<dbReference type="Gene3D" id="2.120.10.80">
    <property type="entry name" value="Kelch-type beta propeller"/>
    <property type="match status" value="2"/>
</dbReference>
<protein>
    <recommendedName>
        <fullName evidence="3">Kelch domain-containing protein 3</fullName>
    </recommendedName>
</protein>
<dbReference type="InterPro" id="IPR052637">
    <property type="entry name" value="KLHDC3-like"/>
</dbReference>
<sequence length="385" mass="44239">MYWTVHLDGGPRRVNHAAVAVGELIYSFGGYCIGSSFQETELMDVHVLNSNNYRWTLLQQDSDIDSRNIPFQRYGHTAVAHDHNIYIWGGRNNMQACNILYCFDTTNNQWSAPSVRGIVPGARDGHSACIINNKMYIFGGFVEHIQKFCQDVYYLDLTIMKWNYMCTTGEPPSYRDFHTSTPIGSRMYIFGGRGDRNSPYHSSQELYCNEMKYLETDTATWHEAPVAGEIPIGRRSHSAFVYNNMIYVFGGYNALEEEHFNDMYCFCPNTNVWCSVRAFGRSPCQRRRQACVIVRNKLYLFGGTSPKTTARFQSQRHLDDIDRSHALINHGDLHVLDFMPSLQILCINIVIEHRLDQSHLPPMVQWEIKAMTTQNSISRPKHSTG</sequence>
<proteinExistence type="predicted"/>
<dbReference type="FunFam" id="2.120.10.80:FF:000134">
    <property type="entry name" value="Kelch domain-containing protein, putative"/>
    <property type="match status" value="1"/>
</dbReference>
<dbReference type="InterPro" id="IPR006652">
    <property type="entry name" value="Kelch_1"/>
</dbReference>
<reference evidence="2" key="1">
    <citation type="submission" date="2020-03" db="EMBL/GenBank/DDBJ databases">
        <title>Transcriptomic Profiling of the Digestive Tract of the Rat Flea, Xenopsylla cheopis, Following Blood Feeding and Infection with Yersinia pestis.</title>
        <authorList>
            <person name="Bland D.M."/>
            <person name="Martens C.A."/>
            <person name="Virtaneva K."/>
            <person name="Kanakabandi K."/>
            <person name="Long D."/>
            <person name="Rosenke R."/>
            <person name="Saturday G.A."/>
            <person name="Hoyt F.H."/>
            <person name="Bruno D.P."/>
            <person name="Ribeiro J.M.C."/>
            <person name="Hinnebusch J."/>
        </authorList>
    </citation>
    <scope>NUCLEOTIDE SEQUENCE</scope>
</reference>
<name>A0A6M2DUI8_XENCH</name>
<evidence type="ECO:0000256" key="1">
    <source>
        <dbReference type="ARBA" id="ARBA00022441"/>
    </source>
</evidence>
<dbReference type="InterPro" id="IPR011043">
    <property type="entry name" value="Gal_Oxase/kelch_b-propeller"/>
</dbReference>
<evidence type="ECO:0000313" key="2">
    <source>
        <dbReference type="EMBL" id="NOV49574.1"/>
    </source>
</evidence>
<organism evidence="2">
    <name type="scientific">Xenopsylla cheopis</name>
    <name type="common">Oriental rat flea</name>
    <name type="synonym">Pulex cheopis</name>
    <dbReference type="NCBI Taxonomy" id="163159"/>
    <lineage>
        <taxon>Eukaryota</taxon>
        <taxon>Metazoa</taxon>
        <taxon>Ecdysozoa</taxon>
        <taxon>Arthropoda</taxon>
        <taxon>Hexapoda</taxon>
        <taxon>Insecta</taxon>
        <taxon>Pterygota</taxon>
        <taxon>Neoptera</taxon>
        <taxon>Endopterygota</taxon>
        <taxon>Siphonaptera</taxon>
        <taxon>Pulicidae</taxon>
        <taxon>Xenopsyllinae</taxon>
        <taxon>Xenopsylla</taxon>
    </lineage>
</organism>